<feature type="region of interest" description="Disordered" evidence="1">
    <location>
        <begin position="640"/>
        <end position="663"/>
    </location>
</feature>
<dbReference type="EMBL" id="KB021069">
    <property type="protein sequence ID" value="ELA26191.1"/>
    <property type="molecule type" value="Genomic_DNA"/>
</dbReference>
<accession>L2FJF6</accession>
<organism evidence="2">
    <name type="scientific">Colletotrichum fructicola (strain Nara gc5)</name>
    <name type="common">Anthracnose fungus</name>
    <name type="synonym">Colletotrichum gloeosporioides (strain Nara gc5)</name>
    <dbReference type="NCBI Taxonomy" id="1213859"/>
    <lineage>
        <taxon>Eukaryota</taxon>
        <taxon>Fungi</taxon>
        <taxon>Dikarya</taxon>
        <taxon>Ascomycota</taxon>
        <taxon>Pezizomycotina</taxon>
        <taxon>Sordariomycetes</taxon>
        <taxon>Hypocreomycetidae</taxon>
        <taxon>Glomerellales</taxon>
        <taxon>Glomerellaceae</taxon>
        <taxon>Colletotrichum</taxon>
        <taxon>Colletotrichum gloeosporioides species complex</taxon>
    </lineage>
</organism>
<dbReference type="PANTHER" id="PTHR40619">
    <property type="entry name" value="FUNGAL STAND N-TERMINAL GOODBYE DOMAIN-CONTAINING PROTEIN"/>
    <property type="match status" value="1"/>
</dbReference>
<name>L2FJF6_COLFN</name>
<gene>
    <name evidence="2" type="ORF">CGGC5_1762</name>
</gene>
<dbReference type="HOGENOM" id="CLU_027356_1_0_1"/>
<sequence length="663" mass="75391">MELQANPLVIRRKAQESFINFQRPSNEGLFGESTVRDDALVESSGHYKKLLPLLQRYLNRDARFDWAENPSHREWKALFDDLAVAESKAAGSDNGPYDIFDRMMLRVGKHADTIDPWINLIPDDFGLCVVKSGFALLLDYARKHSNKRQEIFDAFISLRNILGDASSKGTHFQADSVVSRCAADVYEAIVNSIHELLILVETQKKSEWSLKTRNKNQPKDVQEILQEASERAKALLVTVDNCRDATIKKTGEDASQVLGEVQFIGWKAIEIREAVGNIDKRQNMQMSTLESVQRTQDVMVDLANKIRANYEDNFRAHHNKFQITLTRLESLLRQQETGIISDFDLSVREERSWAPFSLDRLFKILIAPNPSAMLLAQGPLNFEVLNVRTAELHSVLTATSEFGPRAQSQAHLILHQDRFFDWMHRSTSDMILVDGNIQEFARSAISPLSSLCGNLCLTLSSMEPDCVIIQFYCGLHASWHQDDWNGPNGMLRLLSLQLLMSLVESGRYDLNFLNSRGYSQGLEHYNLEKLCDLLQDLLQQFDEGSRVYCIIDGVSTYDVDYNGMFAALKVVMRRIQDIVTDENMRPNFNVLMTVPFRSSQRLREITDDEFYLSMASRTMVSRGLSETSVSFAISQPSTLLRNASHSDQQDDPLGSADEDYDDE</sequence>
<evidence type="ECO:0000313" key="2">
    <source>
        <dbReference type="EMBL" id="ELA26191.1"/>
    </source>
</evidence>
<dbReference type="STRING" id="1213859.L2FJF6"/>
<evidence type="ECO:0000256" key="1">
    <source>
        <dbReference type="SAM" id="MobiDB-lite"/>
    </source>
</evidence>
<dbReference type="AlphaFoldDB" id="L2FJF6"/>
<protein>
    <submittedName>
        <fullName evidence="2">Uncharacterized protein</fullName>
    </submittedName>
</protein>
<reference evidence="2" key="1">
    <citation type="submission" date="2012-08" db="EMBL/GenBank/DDBJ databases">
        <title>Genome analysis of Colletotrichum orbiculare and Colletotrichum fructicola.</title>
        <authorList>
            <person name="Gan P.H.P."/>
            <person name="Ikeda K."/>
            <person name="Irieda H."/>
            <person name="Narusaka M."/>
            <person name="O'Connell R.J."/>
            <person name="Narusaka Y."/>
            <person name="Takano Y."/>
            <person name="Kubo Y."/>
            <person name="Shirasu K."/>
        </authorList>
    </citation>
    <scope>NUCLEOTIDE SEQUENCE</scope>
    <source>
        <strain evidence="2">Nara gc5</strain>
    </source>
</reference>
<dbReference type="PANTHER" id="PTHR40619:SF3">
    <property type="entry name" value="FUNGAL STAND N-TERMINAL GOODBYE DOMAIN-CONTAINING PROTEIN"/>
    <property type="match status" value="1"/>
</dbReference>
<proteinExistence type="predicted"/>